<keyword evidence="3" id="KW-1185">Reference proteome</keyword>
<protein>
    <submittedName>
        <fullName evidence="2">Uncharacterized protein</fullName>
    </submittedName>
</protein>
<evidence type="ECO:0000313" key="3">
    <source>
        <dbReference type="Proteomes" id="UP001396898"/>
    </source>
</evidence>
<evidence type="ECO:0000256" key="1">
    <source>
        <dbReference type="SAM" id="MobiDB-lite"/>
    </source>
</evidence>
<accession>A0ABR1RV39</accession>
<organism evidence="2 3">
    <name type="scientific">Apiospora marii</name>
    <dbReference type="NCBI Taxonomy" id="335849"/>
    <lineage>
        <taxon>Eukaryota</taxon>
        <taxon>Fungi</taxon>
        <taxon>Dikarya</taxon>
        <taxon>Ascomycota</taxon>
        <taxon>Pezizomycotina</taxon>
        <taxon>Sordariomycetes</taxon>
        <taxon>Xylariomycetidae</taxon>
        <taxon>Amphisphaeriales</taxon>
        <taxon>Apiosporaceae</taxon>
        <taxon>Apiospora</taxon>
    </lineage>
</organism>
<dbReference type="EMBL" id="JAQQWI010000010">
    <property type="protein sequence ID" value="KAK8018820.1"/>
    <property type="molecule type" value="Genomic_DNA"/>
</dbReference>
<name>A0ABR1RV39_9PEZI</name>
<comment type="caution">
    <text evidence="2">The sequence shown here is derived from an EMBL/GenBank/DDBJ whole genome shotgun (WGS) entry which is preliminary data.</text>
</comment>
<proteinExistence type="predicted"/>
<sequence length="92" mass="10452">MSDQATYDVQMSEKYEFPNILPPCAASAKANSERRAANAGRKQQSKARADDYVHENVHMQIATNSLEPTQRVKLHEDRAKKALDDFQKKFKG</sequence>
<dbReference type="Proteomes" id="UP001396898">
    <property type="component" value="Unassembled WGS sequence"/>
</dbReference>
<evidence type="ECO:0000313" key="2">
    <source>
        <dbReference type="EMBL" id="KAK8018820.1"/>
    </source>
</evidence>
<feature type="region of interest" description="Disordered" evidence="1">
    <location>
        <begin position="27"/>
        <end position="52"/>
    </location>
</feature>
<gene>
    <name evidence="2" type="ORF">PG991_008010</name>
</gene>
<reference evidence="2 3" key="1">
    <citation type="submission" date="2023-01" db="EMBL/GenBank/DDBJ databases">
        <title>Analysis of 21 Apiospora genomes using comparative genomics revels a genus with tremendous synthesis potential of carbohydrate active enzymes and secondary metabolites.</title>
        <authorList>
            <person name="Sorensen T."/>
        </authorList>
    </citation>
    <scope>NUCLEOTIDE SEQUENCE [LARGE SCALE GENOMIC DNA]</scope>
    <source>
        <strain evidence="2 3">CBS 20057</strain>
    </source>
</reference>